<protein>
    <recommendedName>
        <fullName evidence="3 12">Periplasmic nitrate reductase, electron transfer subunit</fullName>
    </recommendedName>
    <alternativeName>
        <fullName evidence="11 12">Diheme cytochrome c NapB</fullName>
    </alternativeName>
</protein>
<evidence type="ECO:0000256" key="14">
    <source>
        <dbReference type="SAM" id="SignalP"/>
    </source>
</evidence>
<evidence type="ECO:0000313" key="15">
    <source>
        <dbReference type="EMBL" id="MCC8405389.1"/>
    </source>
</evidence>
<dbReference type="Pfam" id="PF03892">
    <property type="entry name" value="NapB"/>
    <property type="match status" value="1"/>
</dbReference>
<evidence type="ECO:0000256" key="9">
    <source>
        <dbReference type="ARBA" id="ARBA00022982"/>
    </source>
</evidence>
<comment type="subcellular location">
    <subcellularLocation>
        <location evidence="1 12">Periplasm</location>
    </subcellularLocation>
</comment>
<dbReference type="PIRSF" id="PIRSF006105">
    <property type="entry name" value="NapB"/>
    <property type="match status" value="1"/>
</dbReference>
<comment type="caution">
    <text evidence="15">The sequence shown here is derived from an EMBL/GenBank/DDBJ whole genome shotgun (WGS) entry which is preliminary data.</text>
</comment>
<comment type="similarity">
    <text evidence="2 12">Belongs to the NapB family.</text>
</comment>
<dbReference type="SUPFAM" id="SSF48695">
    <property type="entry name" value="Multiheme cytochromes"/>
    <property type="match status" value="1"/>
</dbReference>
<evidence type="ECO:0000256" key="1">
    <source>
        <dbReference type="ARBA" id="ARBA00004418"/>
    </source>
</evidence>
<name>A0ABS8KLV5_9BURK</name>
<feature type="region of interest" description="Disordered" evidence="13">
    <location>
        <begin position="23"/>
        <end position="52"/>
    </location>
</feature>
<evidence type="ECO:0000256" key="6">
    <source>
        <dbReference type="ARBA" id="ARBA00022723"/>
    </source>
</evidence>
<evidence type="ECO:0000313" key="16">
    <source>
        <dbReference type="Proteomes" id="UP001430614"/>
    </source>
</evidence>
<dbReference type="EMBL" id="JAJITC010000019">
    <property type="protein sequence ID" value="MCC8405389.1"/>
    <property type="molecule type" value="Genomic_DNA"/>
</dbReference>
<keyword evidence="7 14" id="KW-0732">Signal</keyword>
<feature type="signal peptide" evidence="14">
    <location>
        <begin position="1"/>
        <end position="19"/>
    </location>
</feature>
<dbReference type="PANTHER" id="PTHR38604">
    <property type="entry name" value="PERIPLASMIC NITRATE REDUCTASE, ELECTRON TRANSFER SUBUNIT"/>
    <property type="match status" value="1"/>
</dbReference>
<comment type="function">
    <text evidence="12">Electron transfer subunit of the periplasmic nitrate reductase complex NapAB.</text>
</comment>
<evidence type="ECO:0000256" key="5">
    <source>
        <dbReference type="ARBA" id="ARBA00022617"/>
    </source>
</evidence>
<dbReference type="PANTHER" id="PTHR38604:SF1">
    <property type="entry name" value="PERIPLASMIC NITRATE REDUCTASE, ELECTRON TRANSFER SUBUNIT"/>
    <property type="match status" value="1"/>
</dbReference>
<comment type="subunit">
    <text evidence="12">Component of the periplasmic nitrate reductase NapAB complex composed of NapA and NapB.</text>
</comment>
<dbReference type="Gene3D" id="1.10.1130.10">
    <property type="entry name" value="Flavocytochrome C3, Chain A"/>
    <property type="match status" value="1"/>
</dbReference>
<keyword evidence="4 12" id="KW-0813">Transport</keyword>
<sequence length="159" mass="17244">MRNWTALVIASLVALAAGAQPTVPDKAFHDPLRGTTPLNEEPRPPLMSPTENSDVIRGRAYAQQPPTIPHKIDGYQLDRNANKCMECHAGSRAAQSGAVPVGISHYTNRAGETLGHLAPRRYFCTQCHVPQADAKPLVANTFTGIEDIRTQAAPQARKK</sequence>
<organism evidence="15 16">
    <name type="scientific">Paraburkholderia translucens</name>
    <dbReference type="NCBI Taxonomy" id="2886945"/>
    <lineage>
        <taxon>Bacteria</taxon>
        <taxon>Pseudomonadati</taxon>
        <taxon>Pseudomonadota</taxon>
        <taxon>Betaproteobacteria</taxon>
        <taxon>Burkholderiales</taxon>
        <taxon>Burkholderiaceae</taxon>
        <taxon>Paraburkholderia</taxon>
    </lineage>
</organism>
<dbReference type="InterPro" id="IPR005591">
    <property type="entry name" value="NapB"/>
</dbReference>
<dbReference type="Proteomes" id="UP001430614">
    <property type="component" value="Unassembled WGS sequence"/>
</dbReference>
<proteinExistence type="inferred from homology"/>
<evidence type="ECO:0000256" key="3">
    <source>
        <dbReference type="ARBA" id="ARBA00013773"/>
    </source>
</evidence>
<gene>
    <name evidence="15" type="ORF">LJ655_26640</name>
</gene>
<keyword evidence="5" id="KW-0349">Heme</keyword>
<keyword evidence="8 12" id="KW-0574">Periplasm</keyword>
<evidence type="ECO:0000256" key="4">
    <source>
        <dbReference type="ARBA" id="ARBA00022448"/>
    </source>
</evidence>
<evidence type="ECO:0000256" key="7">
    <source>
        <dbReference type="ARBA" id="ARBA00022729"/>
    </source>
</evidence>
<evidence type="ECO:0000256" key="12">
    <source>
        <dbReference type="PIRNR" id="PIRNR006105"/>
    </source>
</evidence>
<accession>A0ABS8KLV5</accession>
<dbReference type="RefSeq" id="WP_230564159.1">
    <property type="nucleotide sequence ID" value="NZ_JAJITC010000019.1"/>
</dbReference>
<evidence type="ECO:0000256" key="13">
    <source>
        <dbReference type="SAM" id="MobiDB-lite"/>
    </source>
</evidence>
<feature type="chain" id="PRO_5046661741" description="Periplasmic nitrate reductase, electron transfer subunit" evidence="14">
    <location>
        <begin position="20"/>
        <end position="159"/>
    </location>
</feature>
<keyword evidence="9 12" id="KW-0249">Electron transport</keyword>
<dbReference type="InterPro" id="IPR036280">
    <property type="entry name" value="Multihaem_cyt_sf"/>
</dbReference>
<reference evidence="15 16" key="1">
    <citation type="submission" date="2021-11" db="EMBL/GenBank/DDBJ databases">
        <authorList>
            <person name="Oh E.-T."/>
            <person name="Kim S.-B."/>
        </authorList>
    </citation>
    <scope>NUCLEOTIDE SEQUENCE [LARGE SCALE GENOMIC DNA]</scope>
    <source>
        <strain evidence="15 16">MMS20-SJTN17</strain>
    </source>
</reference>
<evidence type="ECO:0000256" key="2">
    <source>
        <dbReference type="ARBA" id="ARBA00007368"/>
    </source>
</evidence>
<evidence type="ECO:0000256" key="11">
    <source>
        <dbReference type="ARBA" id="ARBA00031832"/>
    </source>
</evidence>
<evidence type="ECO:0000256" key="10">
    <source>
        <dbReference type="ARBA" id="ARBA00023004"/>
    </source>
</evidence>
<keyword evidence="10" id="KW-0408">Iron</keyword>
<keyword evidence="16" id="KW-1185">Reference proteome</keyword>
<keyword evidence="6" id="KW-0479">Metal-binding</keyword>
<evidence type="ECO:0000256" key="8">
    <source>
        <dbReference type="ARBA" id="ARBA00022764"/>
    </source>
</evidence>